<keyword evidence="1" id="KW-0472">Membrane</keyword>
<proteinExistence type="predicted"/>
<name>A0AAX4IUY4_9PEZI</name>
<organism evidence="3 4">
    <name type="scientific">Colletotrichum destructivum</name>
    <dbReference type="NCBI Taxonomy" id="34406"/>
    <lineage>
        <taxon>Eukaryota</taxon>
        <taxon>Fungi</taxon>
        <taxon>Dikarya</taxon>
        <taxon>Ascomycota</taxon>
        <taxon>Pezizomycotina</taxon>
        <taxon>Sordariomycetes</taxon>
        <taxon>Hypocreomycetidae</taxon>
        <taxon>Glomerellales</taxon>
        <taxon>Glomerellaceae</taxon>
        <taxon>Colletotrichum</taxon>
        <taxon>Colletotrichum destructivum species complex</taxon>
    </lineage>
</organism>
<dbReference type="Proteomes" id="UP001322277">
    <property type="component" value="Chromosome 8"/>
</dbReference>
<gene>
    <name evidence="3" type="ORF">CDEST_12069</name>
</gene>
<sequence>MPMTLWEARNTRRLTKREIKWIMRGILLGIGAVHAKRMVFSDLKMENVGVGGFDAANPNPNVHEIIVRLMDLGSSTGFFLVGL</sequence>
<evidence type="ECO:0000313" key="3">
    <source>
        <dbReference type="EMBL" id="WQF87055.1"/>
    </source>
</evidence>
<keyword evidence="4" id="KW-1185">Reference proteome</keyword>
<dbReference type="InterPro" id="IPR000719">
    <property type="entry name" value="Prot_kinase_dom"/>
</dbReference>
<reference evidence="4" key="1">
    <citation type="journal article" date="2023" name="bioRxiv">
        <title>Complete genome of the Medicago anthracnose fungus, Colletotrichum destructivum, reveals a mini-chromosome-like region within a core chromosome.</title>
        <authorList>
            <person name="Lapalu N."/>
            <person name="Simon A."/>
            <person name="Lu A."/>
            <person name="Plaumann P.-L."/>
            <person name="Amselem J."/>
            <person name="Pigne S."/>
            <person name="Auger A."/>
            <person name="Koch C."/>
            <person name="Dallery J.-F."/>
            <person name="O'Connell R.J."/>
        </authorList>
    </citation>
    <scope>NUCLEOTIDE SEQUENCE [LARGE SCALE GENOMIC DNA]</scope>
    <source>
        <strain evidence="4">CBS 520.97</strain>
    </source>
</reference>
<keyword evidence="1" id="KW-0812">Transmembrane</keyword>
<dbReference type="KEGG" id="cdet:87948569"/>
<dbReference type="PROSITE" id="PS50011">
    <property type="entry name" value="PROTEIN_KINASE_DOM"/>
    <property type="match status" value="1"/>
</dbReference>
<evidence type="ECO:0000256" key="1">
    <source>
        <dbReference type="SAM" id="Phobius"/>
    </source>
</evidence>
<dbReference type="GO" id="GO:0005524">
    <property type="term" value="F:ATP binding"/>
    <property type="evidence" value="ECO:0007669"/>
    <property type="project" value="InterPro"/>
</dbReference>
<accession>A0AAX4IUY4</accession>
<dbReference type="Gene3D" id="1.10.510.10">
    <property type="entry name" value="Transferase(Phosphotransferase) domain 1"/>
    <property type="match status" value="1"/>
</dbReference>
<dbReference type="GO" id="GO:0004672">
    <property type="term" value="F:protein kinase activity"/>
    <property type="evidence" value="ECO:0007669"/>
    <property type="project" value="InterPro"/>
</dbReference>
<keyword evidence="1" id="KW-1133">Transmembrane helix</keyword>
<feature type="transmembrane region" description="Helical" evidence="1">
    <location>
        <begin position="21"/>
        <end position="40"/>
    </location>
</feature>
<evidence type="ECO:0000259" key="2">
    <source>
        <dbReference type="PROSITE" id="PS50011"/>
    </source>
</evidence>
<feature type="domain" description="Protein kinase" evidence="2">
    <location>
        <begin position="1"/>
        <end position="83"/>
    </location>
</feature>
<dbReference type="EMBL" id="CP137312">
    <property type="protein sequence ID" value="WQF87055.1"/>
    <property type="molecule type" value="Genomic_DNA"/>
</dbReference>
<dbReference type="GeneID" id="87948569"/>
<dbReference type="RefSeq" id="XP_062784276.1">
    <property type="nucleotide sequence ID" value="XM_062928225.1"/>
</dbReference>
<protein>
    <recommendedName>
        <fullName evidence="2">Protein kinase domain-containing protein</fullName>
    </recommendedName>
</protein>
<dbReference type="InterPro" id="IPR011009">
    <property type="entry name" value="Kinase-like_dom_sf"/>
</dbReference>
<evidence type="ECO:0000313" key="4">
    <source>
        <dbReference type="Proteomes" id="UP001322277"/>
    </source>
</evidence>
<dbReference type="AlphaFoldDB" id="A0AAX4IUY4"/>
<dbReference type="SUPFAM" id="SSF56112">
    <property type="entry name" value="Protein kinase-like (PK-like)"/>
    <property type="match status" value="1"/>
</dbReference>